<protein>
    <recommendedName>
        <fullName evidence="3">Periplasmic protein</fullName>
    </recommendedName>
</protein>
<organism evidence="1 2">
    <name type="scientific">Helicobacter marmotae</name>
    <dbReference type="NCBI Taxonomy" id="152490"/>
    <lineage>
        <taxon>Bacteria</taxon>
        <taxon>Pseudomonadati</taxon>
        <taxon>Campylobacterota</taxon>
        <taxon>Epsilonproteobacteria</taxon>
        <taxon>Campylobacterales</taxon>
        <taxon>Helicobacteraceae</taxon>
        <taxon>Helicobacter</taxon>
    </lineage>
</organism>
<proteinExistence type="predicted"/>
<comment type="caution">
    <text evidence="1">The sequence shown here is derived from an EMBL/GenBank/DDBJ whole genome shotgun (WGS) entry which is preliminary data.</text>
</comment>
<evidence type="ECO:0008006" key="3">
    <source>
        <dbReference type="Google" id="ProtNLM"/>
    </source>
</evidence>
<name>A0A3D8I6T1_9HELI</name>
<evidence type="ECO:0000313" key="2">
    <source>
        <dbReference type="Proteomes" id="UP000256599"/>
    </source>
</evidence>
<keyword evidence="2" id="KW-1185">Reference proteome</keyword>
<dbReference type="AlphaFoldDB" id="A0A3D8I6T1"/>
<reference evidence="1 2" key="1">
    <citation type="submission" date="2018-04" db="EMBL/GenBank/DDBJ databases">
        <title>Novel Campyloabacter and Helicobacter Species and Strains.</title>
        <authorList>
            <person name="Mannion A.J."/>
            <person name="Shen Z."/>
            <person name="Fox J.G."/>
        </authorList>
    </citation>
    <scope>NUCLEOTIDE SEQUENCE [LARGE SCALE GENOMIC DNA]</scope>
    <source>
        <strain evidence="1 2">MIT 98-6070</strain>
    </source>
</reference>
<dbReference type="EMBL" id="NXLR01000002">
    <property type="protein sequence ID" value="RDU60706.1"/>
    <property type="molecule type" value="Genomic_DNA"/>
</dbReference>
<gene>
    <name evidence="1" type="ORF">CQA63_01665</name>
</gene>
<sequence length="154" mass="17563">MKKLTFLAGLLVVIGGGIYGVIYLDRISTSPPFYAQPMELPQVGGALAYRDEHWFELLPNNDEIPYAYPATELSVRFDFASEDSKHIAPSAISIDGLDEYKFACLKQVLAQNRIESAYYKSGETLKLMVFVDNEVLYKKLLEDLQYYRLEYSVQ</sequence>
<dbReference type="RefSeq" id="WP_115511812.1">
    <property type="nucleotide sequence ID" value="NZ_NXLR01000002.1"/>
</dbReference>
<accession>A0A3D8I6T1</accession>
<evidence type="ECO:0000313" key="1">
    <source>
        <dbReference type="EMBL" id="RDU60706.1"/>
    </source>
</evidence>
<dbReference type="Proteomes" id="UP000256599">
    <property type="component" value="Unassembled WGS sequence"/>
</dbReference>